<dbReference type="SUPFAM" id="SSF117074">
    <property type="entry name" value="Hypothetical protein PA1324"/>
    <property type="match status" value="1"/>
</dbReference>
<proteinExistence type="predicted"/>
<keyword evidence="3 5" id="KW-0732">Signal</keyword>
<feature type="region of interest" description="Disordered" evidence="4">
    <location>
        <begin position="2080"/>
        <end position="2119"/>
    </location>
</feature>
<name>A0A1P8F4T7_9CHLR</name>
<dbReference type="Gene3D" id="2.60.40.10">
    <property type="entry name" value="Immunoglobulins"/>
    <property type="match status" value="1"/>
</dbReference>
<dbReference type="InterPro" id="IPR033764">
    <property type="entry name" value="Sdr_B"/>
</dbReference>
<feature type="domain" description="SD-repeat containing protein B" evidence="6">
    <location>
        <begin position="287"/>
        <end position="352"/>
    </location>
</feature>
<evidence type="ECO:0000259" key="6">
    <source>
        <dbReference type="Pfam" id="PF17210"/>
    </source>
</evidence>
<feature type="compositionally biased region" description="Basic and acidic residues" evidence="4">
    <location>
        <begin position="2092"/>
        <end position="2103"/>
    </location>
</feature>
<dbReference type="EMBL" id="CP018258">
    <property type="protein sequence ID" value="APV43494.1"/>
    <property type="molecule type" value="Genomic_DNA"/>
</dbReference>
<comment type="subcellular location">
    <subcellularLocation>
        <location evidence="1">Secreted</location>
    </subcellularLocation>
</comment>
<keyword evidence="2" id="KW-0964">Secreted</keyword>
<organism evidence="7 8">
    <name type="scientific">Dehalogenimonas formicexedens</name>
    <dbReference type="NCBI Taxonomy" id="1839801"/>
    <lineage>
        <taxon>Bacteria</taxon>
        <taxon>Bacillati</taxon>
        <taxon>Chloroflexota</taxon>
        <taxon>Dehalococcoidia</taxon>
        <taxon>Dehalococcoidales</taxon>
        <taxon>Dehalococcoidaceae</taxon>
        <taxon>Dehalogenimonas</taxon>
    </lineage>
</organism>
<evidence type="ECO:0000256" key="5">
    <source>
        <dbReference type="SAM" id="SignalP"/>
    </source>
</evidence>
<dbReference type="GO" id="GO:0005576">
    <property type="term" value="C:extracellular region"/>
    <property type="evidence" value="ECO:0007669"/>
    <property type="project" value="UniProtKB-SubCell"/>
</dbReference>
<reference evidence="8" key="1">
    <citation type="submission" date="2016-11" db="EMBL/GenBank/DDBJ databases">
        <title>Dehalogenimonas formicexedens sp. nov., a chlorinated alkane respiring bacterium isolated from contaminated groundwater.</title>
        <authorList>
            <person name="Key T.A."/>
            <person name="Bowman K.S."/>
            <person name="Lee I."/>
            <person name="Chun J."/>
            <person name="Albuquerque L."/>
            <person name="da Costa M.S."/>
            <person name="Rainey F.A."/>
            <person name="Moe W.M."/>
        </authorList>
    </citation>
    <scope>NUCLEOTIDE SEQUENCE [LARGE SCALE GENOMIC DNA]</scope>
    <source>
        <strain evidence="8">NSZ-14</strain>
    </source>
</reference>
<dbReference type="Pfam" id="PF17210">
    <property type="entry name" value="SdrD_B"/>
    <property type="match status" value="1"/>
</dbReference>
<gene>
    <name evidence="7" type="ORF">Dform_00131</name>
</gene>
<dbReference type="InterPro" id="IPR013783">
    <property type="entry name" value="Ig-like_fold"/>
</dbReference>
<evidence type="ECO:0000256" key="2">
    <source>
        <dbReference type="ARBA" id="ARBA00022525"/>
    </source>
</evidence>
<dbReference type="Proteomes" id="UP000185934">
    <property type="component" value="Chromosome"/>
</dbReference>
<dbReference type="KEGG" id="dfo:Dform_00131"/>
<dbReference type="RefSeq" id="WP_076003305.1">
    <property type="nucleotide sequence ID" value="NZ_CP018258.1"/>
</dbReference>
<evidence type="ECO:0000313" key="7">
    <source>
        <dbReference type="EMBL" id="APV43494.1"/>
    </source>
</evidence>
<sequence>MTKKQTLFYKVAIIAAGLLATMAMLFAAIGPTKTDAAGGSVTQTSLGWRNGPNAQVWGNGNYGEYPEGDYWQSQILITNGTSAAIDISGFGFILDFYNSGTVGVDWVKNLAWSMTPSAYFVAGDGPSDRYPYTGHVAGDDIGLSDWKTGWTPFTPKVINMPWDPGTDSYITTESQTAPAASHFWGGFDVNPPPTMLQPGESLAIYFEPHLALTFIWSHGAENLLPQIDGVYPGSGGTPTTFDRPWTAQYNGAGFYPGSSLHGSIVYSGLKTFQLPSGAVVNGVISGYKYNDKDVSGTFTAGDVGIPGWPIKLYATVEGVPITVSTVTDSNGFYQFTNLPYGTYSVKEAPENGASIPAGYENFVHSFPANGTISGIVLTSPAPVSANNNFFNYGTGKLTVTKSVVLGSVVNPAGISETFTIHVTGPGGYSHDITFTLTNGVLQSPTSVTLEGLIPGSYTVSEDNPGAEWTVTGGGSVTVNSGQTATSTVTNTFKPGSLEITKVIDFNGAVNSASIDETFTVKVVGPSYPGEGTTHQFVLDNGAIVAPNPWLLTGLIPGDYTITEVDAGAEWTETVPASAVAVSAGGVATADVTNDYVPGSLEITKVIDFNGAVNSASIDETFTVKVVGPSYPGEGTTHQFVLDNGAIVAPNPWLLTGLIPGDYTITEVDAGAEWTETVPASAVAVSAGVKATADVTNDYVPGSLEITKIIDFNGAVNSASIDETFTVKVVGPSYPGEGTTHQFVLDNGAIVAPNPWLLTGLIPGDYTITEVDAGAEWTETVPASAVAVSAGVKATADVTNDYVPGSLEITKVIDFNGAVNSASIDETFTVKVVGPSYPGEGTTHQFVLDNGAIVAPNPWLLTGLIPGDYTITEVDAGAEWTETVPASAVAVSAGGVATADVTNDYVPGSLEITKVIDFNGAVNSASIDETFTVKVVGPSYPGEGTTHQFVLDNGAIVAPNPWLLTGLIPGDYTITEVDAGAEWTETVPASAVAVSAGVKATADVTNDYVPGSLEITKVIDFNGAVNSASIDETFTVKVVGPSYPGEGTTHQFVLDNGAIVAPNPWLLTGLIPGDYTITEVDAGAEWTETVPASAVAVSAGVKATADVTNDYVPGSLEITKIIDFNGAVNSASIDETFTVKVVGPSYPGEGTTHQFVLDNGAIVAPNPWLLTGLIPGDYTITEVDAGAEWTETVPASAVAVSAGVKATADVTNDYVPGSLEITKVIDFNGAVNSASIDETFTVKVVGPSYPGEGTTHQFVLDNGAIVAPNPWLLTGLIPGDYTITEVDAGAEWTETVPASAVAVSAGGVATADVTNDYVPGSLEITKVIDFNGAVNSASIDETFTVKVVGPSYPGEGTTHQFVLDNGAIVAPNPWLLTGLIPGDYTITEVDAGAEWTETVPASAVAVSAGVKATADVTNDYVPGSLEITKIIDFNGAVNSASIDETFTVKVVGPSYPGEGTTHQFVLDNGAIVAPNPWLLTGLIPGDYTITEVDAGAEWTETVPASAVAVSAGGVATADVTNDYVPGSLEITKVIDFNGAVNSASIDETFTVKVVGPSYPGEGTTHQFVLDNGAIVAPNPWLLTGLIPGDYTITEVDAGAEWTETVPASAVAVSAGVKATADVTNDYVPGSLEITKIIDFNGAVNSASIDETFTVKVVGPSYPGEGTTHQFVLDNGAIVAPNPWLLTGLIPGDYTITEVDAGAEWTETVPASAVAVSAGVKATADVTNDFVPGSLTITKVVVLGAYPFASTTTLDFTVKVTGPSYPGPDGTTLTFNLVNGVISGAQTLDNLIPGVYTVTETDPGVAWTVTNLTGNVTVDPGTPTATRTITNTLKQPNTTVTIGSDTWETFPGGNVTITVTEENTGDVPLSNVSVVVTQNDGSPLTLSAPPTSGDANTDGILDTDETWTWVYLTTISVDTTFQATGHGTDPLGNDITVPNYPTEQDDVFVEVNGATRTIGFWKTHWDFTEHVFTDPTGLNSNINLGTWGGKTWTITTMEQLMGLLWANTAKNADETSSSRLTIDQAKIHTAQQALAAILNDAMAGGAPLPVTLTDIVGVLEGNSIGQVRSLGSTLDAYNNSGDNIALDPSLPPTKKGDEGKPKDLADIPWANTTPEAPKGKK</sequence>
<evidence type="ECO:0000313" key="8">
    <source>
        <dbReference type="Proteomes" id="UP000185934"/>
    </source>
</evidence>
<feature type="signal peptide" evidence="5">
    <location>
        <begin position="1"/>
        <end position="27"/>
    </location>
</feature>
<accession>A0A1P8F4T7</accession>
<feature type="chain" id="PRO_5013021059" evidence="5">
    <location>
        <begin position="28"/>
        <end position="2119"/>
    </location>
</feature>
<dbReference type="STRING" id="1839801.Dform_00131"/>
<dbReference type="OrthoDB" id="134442at2"/>
<evidence type="ECO:0000256" key="4">
    <source>
        <dbReference type="SAM" id="MobiDB-lite"/>
    </source>
</evidence>
<evidence type="ECO:0000256" key="3">
    <source>
        <dbReference type="ARBA" id="ARBA00022729"/>
    </source>
</evidence>
<keyword evidence="8" id="KW-1185">Reference proteome</keyword>
<evidence type="ECO:0000256" key="1">
    <source>
        <dbReference type="ARBA" id="ARBA00004613"/>
    </source>
</evidence>
<protein>
    <submittedName>
        <fullName evidence="7">Cna protein B-type domain-containing protein</fullName>
    </submittedName>
</protein>